<keyword evidence="8" id="KW-0479">Metal-binding</keyword>
<name>A0ABP0ZEQ5_9ASCO</name>
<reference evidence="11 12" key="1">
    <citation type="submission" date="2024-03" db="EMBL/GenBank/DDBJ databases">
        <authorList>
            <person name="Brejova B."/>
        </authorList>
    </citation>
    <scope>NUCLEOTIDE SEQUENCE [LARGE SCALE GENOMIC DNA]</scope>
    <source>
        <strain evidence="11 12">CBS 14171</strain>
    </source>
</reference>
<evidence type="ECO:0000256" key="4">
    <source>
        <dbReference type="ARBA" id="ARBA00004074"/>
    </source>
</evidence>
<dbReference type="InterPro" id="IPR039356">
    <property type="entry name" value="YfbR/HDDC2"/>
</dbReference>
<dbReference type="EMBL" id="OZ022405">
    <property type="protein sequence ID" value="CAK9436310.1"/>
    <property type="molecule type" value="Genomic_DNA"/>
</dbReference>
<keyword evidence="9" id="KW-0378">Hydrolase</keyword>
<dbReference type="SUPFAM" id="SSF109604">
    <property type="entry name" value="HD-domain/PDEase-like"/>
    <property type="match status" value="1"/>
</dbReference>
<evidence type="ECO:0000313" key="12">
    <source>
        <dbReference type="Proteomes" id="UP001497383"/>
    </source>
</evidence>
<dbReference type="Proteomes" id="UP001497383">
    <property type="component" value="Chromosome 1"/>
</dbReference>
<protein>
    <recommendedName>
        <fullName evidence="7">5'-deoxynucleotidase</fullName>
        <ecNumber evidence="7">3.1.3.89</ecNumber>
    </recommendedName>
</protein>
<dbReference type="CDD" id="cd00077">
    <property type="entry name" value="HDc"/>
    <property type="match status" value="1"/>
</dbReference>
<evidence type="ECO:0000256" key="1">
    <source>
        <dbReference type="ARBA" id="ARBA00001638"/>
    </source>
</evidence>
<comment type="similarity">
    <text evidence="5">Belongs to the HDDC2 family.</text>
</comment>
<evidence type="ECO:0000313" key="11">
    <source>
        <dbReference type="EMBL" id="CAK9436310.1"/>
    </source>
</evidence>
<dbReference type="RefSeq" id="XP_066827806.1">
    <property type="nucleotide sequence ID" value="XM_066976835.1"/>
</dbReference>
<comment type="cofactor">
    <cofactor evidence="3">
        <name>Co(2+)</name>
        <dbReference type="ChEBI" id="CHEBI:48828"/>
    </cofactor>
</comment>
<comment type="cofactor">
    <cofactor evidence="2">
        <name>Mn(2+)</name>
        <dbReference type="ChEBI" id="CHEBI:29035"/>
    </cofactor>
</comment>
<dbReference type="InterPro" id="IPR003607">
    <property type="entry name" value="HD/PDEase_dom"/>
</dbReference>
<evidence type="ECO:0000256" key="5">
    <source>
        <dbReference type="ARBA" id="ARBA00009999"/>
    </source>
</evidence>
<comment type="subunit">
    <text evidence="6">Homodimer.</text>
</comment>
<dbReference type="PANTHER" id="PTHR11845:SF13">
    <property type="entry name" value="5'-DEOXYNUCLEOTIDASE HDDC2"/>
    <property type="match status" value="1"/>
</dbReference>
<dbReference type="Gene3D" id="1.10.3210.10">
    <property type="entry name" value="Hypothetical protein af1432"/>
    <property type="match status" value="1"/>
</dbReference>
<organism evidence="11 12">
    <name type="scientific">Lodderomyces beijingensis</name>
    <dbReference type="NCBI Taxonomy" id="1775926"/>
    <lineage>
        <taxon>Eukaryota</taxon>
        <taxon>Fungi</taxon>
        <taxon>Dikarya</taxon>
        <taxon>Ascomycota</taxon>
        <taxon>Saccharomycotina</taxon>
        <taxon>Pichiomycetes</taxon>
        <taxon>Debaryomycetaceae</taxon>
        <taxon>Candida/Lodderomyces clade</taxon>
        <taxon>Lodderomyces</taxon>
    </lineage>
</organism>
<dbReference type="Pfam" id="PF13023">
    <property type="entry name" value="HD_3"/>
    <property type="match status" value="1"/>
</dbReference>
<feature type="domain" description="HD" evidence="10">
    <location>
        <begin position="75"/>
        <end position="180"/>
    </location>
</feature>
<dbReference type="InterPro" id="IPR006674">
    <property type="entry name" value="HD_domain"/>
</dbReference>
<dbReference type="EC" id="3.1.3.89" evidence="7"/>
<comment type="catalytic activity">
    <reaction evidence="1">
        <text>a 2'-deoxyribonucleoside 5'-phosphate + H2O = a 2'-deoxyribonucleoside + phosphate</text>
        <dbReference type="Rhea" id="RHEA:36167"/>
        <dbReference type="ChEBI" id="CHEBI:15377"/>
        <dbReference type="ChEBI" id="CHEBI:18274"/>
        <dbReference type="ChEBI" id="CHEBI:43474"/>
        <dbReference type="ChEBI" id="CHEBI:65317"/>
        <dbReference type="EC" id="3.1.3.89"/>
    </reaction>
</comment>
<evidence type="ECO:0000256" key="8">
    <source>
        <dbReference type="ARBA" id="ARBA00022723"/>
    </source>
</evidence>
<dbReference type="SMART" id="SM00471">
    <property type="entry name" value="HDc"/>
    <property type="match status" value="1"/>
</dbReference>
<accession>A0ABP0ZEQ5</accession>
<evidence type="ECO:0000256" key="6">
    <source>
        <dbReference type="ARBA" id="ARBA00011738"/>
    </source>
</evidence>
<evidence type="ECO:0000256" key="7">
    <source>
        <dbReference type="ARBA" id="ARBA00012964"/>
    </source>
</evidence>
<evidence type="ECO:0000256" key="3">
    <source>
        <dbReference type="ARBA" id="ARBA00001941"/>
    </source>
</evidence>
<keyword evidence="12" id="KW-1185">Reference proteome</keyword>
<evidence type="ECO:0000259" key="10">
    <source>
        <dbReference type="PROSITE" id="PS51831"/>
    </source>
</evidence>
<evidence type="ECO:0000256" key="2">
    <source>
        <dbReference type="ARBA" id="ARBA00001936"/>
    </source>
</evidence>
<dbReference type="PROSITE" id="PS51831">
    <property type="entry name" value="HD"/>
    <property type="match status" value="1"/>
</dbReference>
<comment type="function">
    <text evidence="4">Catalyzes the dephosphorylation of the nucleoside 5'-monophosphates deoxyadenosine monophosphate (dAMP), deoxycytidine monophosphate (dCMP), deoxyguanosine monophosphate (dGMP) and deoxythymidine monophosphate (dTMP).</text>
</comment>
<evidence type="ECO:0000256" key="9">
    <source>
        <dbReference type="ARBA" id="ARBA00022801"/>
    </source>
</evidence>
<gene>
    <name evidence="11" type="ORF">LODBEIA_P08680</name>
</gene>
<dbReference type="PANTHER" id="PTHR11845">
    <property type="entry name" value="5'-DEOXYNUCLEOTIDASE HDDC2"/>
    <property type="match status" value="1"/>
</dbReference>
<proteinExistence type="inferred from homology"/>
<dbReference type="GeneID" id="92206064"/>
<sequence>MSSINNLTVNQWMPEDSIPKHIKDLLTETVNDQDTTTPAPINHFLAFVQIISSLKFQARTGWTDRDIPQLDAESISDHMYRMSIISMLVPPASINKDQCVKIAIVHDIAECLVGDITPFAGIPKEEKHRREFETIKYLHQLIEPYNADFAHEMHELWLDYEEIRTPEARYVKDIDKLEMIQQAWEYEQRFGLKYDLREFYTARAAIKTKEVGELCDAVLRKREALIKKLESEKESA</sequence>